<dbReference type="EMBL" id="JAVRRG010000045">
    <property type="protein sequence ID" value="KAK5093317.1"/>
    <property type="molecule type" value="Genomic_DNA"/>
</dbReference>
<evidence type="ECO:0000259" key="9">
    <source>
        <dbReference type="Pfam" id="PF17681"/>
    </source>
</evidence>
<dbReference type="InterPro" id="IPR032797">
    <property type="entry name" value="Mod21_N"/>
</dbReference>
<protein>
    <recommendedName>
        <fullName evidence="5">Spindle pole body component</fullName>
    </recommendedName>
</protein>
<feature type="domain" description="Gamma-Tubulin ring complex non-core subunit mod21 N-terminal" evidence="8">
    <location>
        <begin position="67"/>
        <end position="155"/>
    </location>
</feature>
<evidence type="ECO:0000313" key="10">
    <source>
        <dbReference type="EMBL" id="KAK5093317.1"/>
    </source>
</evidence>
<dbReference type="PANTHER" id="PTHR19302">
    <property type="entry name" value="GAMMA TUBULIN COMPLEX PROTEIN"/>
    <property type="match status" value="1"/>
</dbReference>
<dbReference type="Pfam" id="PF17681">
    <property type="entry name" value="GCP_N_terminal"/>
    <property type="match status" value="1"/>
</dbReference>
<evidence type="ECO:0000256" key="2">
    <source>
        <dbReference type="ARBA" id="ARBA00022490"/>
    </source>
</evidence>
<feature type="region of interest" description="Disordered" evidence="6">
    <location>
        <begin position="156"/>
        <end position="180"/>
    </location>
</feature>
<reference evidence="10 11" key="1">
    <citation type="submission" date="2023-08" db="EMBL/GenBank/DDBJ databases">
        <title>Black Yeasts Isolated from many extreme environments.</title>
        <authorList>
            <person name="Coleine C."/>
            <person name="Stajich J.E."/>
            <person name="Selbmann L."/>
        </authorList>
    </citation>
    <scope>NUCLEOTIDE SEQUENCE [LARGE SCALE GENOMIC DNA]</scope>
    <source>
        <strain evidence="10 11">CCFEE 5885</strain>
    </source>
</reference>
<dbReference type="InterPro" id="IPR007259">
    <property type="entry name" value="GCP"/>
</dbReference>
<comment type="caution">
    <text evidence="10">The sequence shown here is derived from an EMBL/GenBank/DDBJ whole genome shotgun (WGS) entry which is preliminary data.</text>
</comment>
<dbReference type="Pfam" id="PF14609">
    <property type="entry name" value="GCP5-Mod21_N"/>
    <property type="match status" value="1"/>
</dbReference>
<evidence type="ECO:0000256" key="5">
    <source>
        <dbReference type="RuleBase" id="RU363050"/>
    </source>
</evidence>
<keyword evidence="4 5" id="KW-0206">Cytoskeleton</keyword>
<dbReference type="InterPro" id="IPR041470">
    <property type="entry name" value="GCP_N"/>
</dbReference>
<proteinExistence type="inferred from homology"/>
<sequence length="877" mass="99372">MATPTALNEWLDQLCSSIIKTTTSSKQNQKRLQDAFRRHVKRHNFARTNQFEVAERLDGLEEKFQILTLDNLSDALRERRNELKDFQNNWLPDVLDLFLHLSGDPARNERLLELYRVPPRVGTPPPLRWKDLLADDPIDLHDRLWRMPDFRDVDDSGYEDDDHTVSTPSSASSKRYVGRQAHDSTLEQGKLLFDLSDKSASTKIYTTQQSPPAGFITEESFIRQALFLLQGLPVDVFTNKHNGYQRVSSVAVRGVPNTSLGTLADQISALRRAHDLVSSWIDKKTECAYIAAMKSAAEDIQHEYRKHLDAMQQEFTEPTRNSVISAIRLARFIDESNSGLAAIARFLDEVGDGDSVVCLEKLYDATQLSQLSGDYETYICLCSLLVPSLCTYLRPVWAWLENGRLESDNEAFFVQARSSTTHLPKLWHDQYLLYTTGQSRPPTFLASTAPDILACGKTAAFLSQLAGMHNKGTLTASSLRDQDRFLEMTRADPNIPFAAWFENNWHEVVTRLLQSKTESLKALLSEHCSFEETLHALGRVYLGQDSVLLDDIETKLFDRIDRCMDDWNDRFQLKDMLDEAFDAQGSPHVPNSIIIHSAYTSARSMHSRRTSVKILNALALQYVLSWPLANIIGEDSMTAYRRVALLLMQTRRAKYCIERTGYLSVVSVPLDEDATPSDQRYAQVLAFTLLNFVNTLYDHFTTTTLGPLTHSMKLKVRDAVTVDEMIHAHKNYITRLGYSCLAAPKVKVLRVALIALLDLCIRFSDLVSNAAKVQHVDSDHEVSSFMSARSRNRTLRGDQYGSDSEDDNDIGQTGEGYSSFIVLEDDTTIVKELRKVQAHFQKQLKFFVAGLRGVGRAGQHVQDLEQLADRLSWNKIT</sequence>
<dbReference type="CDD" id="cd22572">
    <property type="entry name" value="GCP5_NTD"/>
    <property type="match status" value="1"/>
</dbReference>
<dbReference type="InterPro" id="IPR040457">
    <property type="entry name" value="GCP_C"/>
</dbReference>
<evidence type="ECO:0000256" key="4">
    <source>
        <dbReference type="ARBA" id="ARBA00023212"/>
    </source>
</evidence>
<dbReference type="Proteomes" id="UP001345013">
    <property type="component" value="Unassembled WGS sequence"/>
</dbReference>
<keyword evidence="11" id="KW-1185">Reference proteome</keyword>
<comment type="subcellular location">
    <subcellularLocation>
        <location evidence="5">Cytoplasm</location>
        <location evidence="5">Cytoskeleton</location>
        <location evidence="5">Microtubule organizing center</location>
    </subcellularLocation>
</comment>
<name>A0ABR0KC81_9EURO</name>
<feature type="domain" description="Gamma tubulin complex component protein N-terminal" evidence="9">
    <location>
        <begin position="222"/>
        <end position="513"/>
    </location>
</feature>
<evidence type="ECO:0000256" key="3">
    <source>
        <dbReference type="ARBA" id="ARBA00022701"/>
    </source>
</evidence>
<comment type="similarity">
    <text evidence="1 5">Belongs to the TUBGCP family.</text>
</comment>
<evidence type="ECO:0000256" key="6">
    <source>
        <dbReference type="SAM" id="MobiDB-lite"/>
    </source>
</evidence>
<evidence type="ECO:0000313" key="11">
    <source>
        <dbReference type="Proteomes" id="UP001345013"/>
    </source>
</evidence>
<evidence type="ECO:0000259" key="7">
    <source>
        <dbReference type="Pfam" id="PF04130"/>
    </source>
</evidence>
<dbReference type="InterPro" id="IPR042241">
    <property type="entry name" value="GCP_C_sf"/>
</dbReference>
<dbReference type="Gene3D" id="1.20.120.1900">
    <property type="entry name" value="Gamma-tubulin complex, C-terminal domain"/>
    <property type="match status" value="1"/>
</dbReference>
<keyword evidence="3 5" id="KW-0493">Microtubule</keyword>
<dbReference type="Pfam" id="PF04130">
    <property type="entry name" value="GCP_C_terminal"/>
    <property type="match status" value="1"/>
</dbReference>
<evidence type="ECO:0000256" key="1">
    <source>
        <dbReference type="ARBA" id="ARBA00010337"/>
    </source>
</evidence>
<dbReference type="InterPro" id="IPR059169">
    <property type="entry name" value="GCP5_N_ext"/>
</dbReference>
<organism evidence="10 11">
    <name type="scientific">Lithohypha guttulata</name>
    <dbReference type="NCBI Taxonomy" id="1690604"/>
    <lineage>
        <taxon>Eukaryota</taxon>
        <taxon>Fungi</taxon>
        <taxon>Dikarya</taxon>
        <taxon>Ascomycota</taxon>
        <taxon>Pezizomycotina</taxon>
        <taxon>Eurotiomycetes</taxon>
        <taxon>Chaetothyriomycetidae</taxon>
        <taxon>Chaetothyriales</taxon>
        <taxon>Trichomeriaceae</taxon>
        <taxon>Lithohypha</taxon>
    </lineage>
</organism>
<accession>A0ABR0KC81</accession>
<dbReference type="PANTHER" id="PTHR19302:SF33">
    <property type="entry name" value="GAMMA-TUBULIN COMPLEX COMPONENT 5"/>
    <property type="match status" value="1"/>
</dbReference>
<gene>
    <name evidence="10" type="ORF">LTR24_004437</name>
</gene>
<keyword evidence="2 5" id="KW-0963">Cytoplasm</keyword>
<evidence type="ECO:0000259" key="8">
    <source>
        <dbReference type="Pfam" id="PF14609"/>
    </source>
</evidence>
<feature type="domain" description="Gamma tubulin complex component C-terminal" evidence="7">
    <location>
        <begin position="533"/>
        <end position="875"/>
    </location>
</feature>